<dbReference type="OrthoDB" id="17328at2759"/>
<dbReference type="RefSeq" id="XP_004359747.1">
    <property type="nucleotide sequence ID" value="XM_004359690.1"/>
</dbReference>
<organism evidence="2 3">
    <name type="scientific">Cavenderia fasciculata</name>
    <name type="common">Slime mold</name>
    <name type="synonym">Dictyostelium fasciculatum</name>
    <dbReference type="NCBI Taxonomy" id="261658"/>
    <lineage>
        <taxon>Eukaryota</taxon>
        <taxon>Amoebozoa</taxon>
        <taxon>Evosea</taxon>
        <taxon>Eumycetozoa</taxon>
        <taxon>Dictyostelia</taxon>
        <taxon>Acytosteliales</taxon>
        <taxon>Cavenderiaceae</taxon>
        <taxon>Cavenderia</taxon>
    </lineage>
</organism>
<evidence type="ECO:0000313" key="2">
    <source>
        <dbReference type="EMBL" id="EGG21896.1"/>
    </source>
</evidence>
<evidence type="ECO:0008006" key="4">
    <source>
        <dbReference type="Google" id="ProtNLM"/>
    </source>
</evidence>
<dbReference type="PANTHER" id="PTHR20948">
    <property type="entry name" value="TRANSMEMBRANE PROTEIN 164"/>
    <property type="match status" value="1"/>
</dbReference>
<keyword evidence="1" id="KW-1133">Transmembrane helix</keyword>
<dbReference type="Proteomes" id="UP000007797">
    <property type="component" value="Unassembled WGS sequence"/>
</dbReference>
<keyword evidence="1" id="KW-0812">Transmembrane</keyword>
<keyword evidence="1" id="KW-0472">Membrane</keyword>
<dbReference type="PANTHER" id="PTHR20948:SF3">
    <property type="entry name" value="TRANSMEMBRANE PROTEIN"/>
    <property type="match status" value="1"/>
</dbReference>
<dbReference type="InterPro" id="IPR026508">
    <property type="entry name" value="TMEM164"/>
</dbReference>
<dbReference type="GeneID" id="14873915"/>
<evidence type="ECO:0000256" key="1">
    <source>
        <dbReference type="SAM" id="Phobius"/>
    </source>
</evidence>
<keyword evidence="3" id="KW-1185">Reference proteome</keyword>
<feature type="transmembrane region" description="Helical" evidence="1">
    <location>
        <begin position="84"/>
        <end position="102"/>
    </location>
</feature>
<evidence type="ECO:0000313" key="3">
    <source>
        <dbReference type="Proteomes" id="UP000007797"/>
    </source>
</evidence>
<dbReference type="KEGG" id="dfa:DFA_01782"/>
<sequence length="309" mass="36573">MGDVFETCFKMDAWHDFKVLGLHGLSWTAVSYLTRPKEYNLTTKKKKQVRSYSLTLGEWILFSILAACLLTNIYIRVAKGVPHWLWQPCHVLSAVLMYVMLFSGRDPRYFYSYFYSMWMPLVGFVSPPNETWFLWWWEIYVFYVHHAILLVIPYYYLLYNHRFHQHLNSGKIHKREKSANYTRDSSKSSLTTDGGSAINKLSIIIPHFTSKLERFKIFTHTFSHGIIYHAFFLGQMGILLDEDFDAMRCRFAGGEIFGIYWREALVAITYLASLLVSWLPDYLVHRHYRNKYTKLPITDDVKDVKIKHQ</sequence>
<dbReference type="AlphaFoldDB" id="F4PUN2"/>
<protein>
    <recommendedName>
        <fullName evidence="4">Transmembrane protein</fullName>
    </recommendedName>
</protein>
<accession>F4PUN2</accession>
<feature type="transmembrane region" description="Helical" evidence="1">
    <location>
        <begin position="109"/>
        <end position="127"/>
    </location>
</feature>
<feature type="transmembrane region" description="Helical" evidence="1">
    <location>
        <begin position="54"/>
        <end position="78"/>
    </location>
</feature>
<feature type="transmembrane region" description="Helical" evidence="1">
    <location>
        <begin position="217"/>
        <end position="239"/>
    </location>
</feature>
<feature type="transmembrane region" description="Helical" evidence="1">
    <location>
        <begin position="139"/>
        <end position="158"/>
    </location>
</feature>
<gene>
    <name evidence="2" type="ORF">DFA_01782</name>
</gene>
<name>F4PUN2_CACFS</name>
<reference evidence="3" key="1">
    <citation type="journal article" date="2011" name="Genome Res.">
        <title>Phylogeny-wide analysis of social amoeba genomes highlights ancient origins for complex intercellular communication.</title>
        <authorList>
            <person name="Heidel A.J."/>
            <person name="Lawal H.M."/>
            <person name="Felder M."/>
            <person name="Schilde C."/>
            <person name="Helps N.R."/>
            <person name="Tunggal B."/>
            <person name="Rivero F."/>
            <person name="John U."/>
            <person name="Schleicher M."/>
            <person name="Eichinger L."/>
            <person name="Platzer M."/>
            <person name="Noegel A.A."/>
            <person name="Schaap P."/>
            <person name="Gloeckner G."/>
        </authorList>
    </citation>
    <scope>NUCLEOTIDE SEQUENCE [LARGE SCALE GENOMIC DNA]</scope>
    <source>
        <strain evidence="3">SH3</strain>
    </source>
</reference>
<feature type="transmembrane region" description="Helical" evidence="1">
    <location>
        <begin position="259"/>
        <end position="279"/>
    </location>
</feature>
<dbReference type="OMA" id="FGIYWRE"/>
<proteinExistence type="predicted"/>
<dbReference type="EMBL" id="GL883010">
    <property type="protein sequence ID" value="EGG21896.1"/>
    <property type="molecule type" value="Genomic_DNA"/>
</dbReference>